<evidence type="ECO:0000313" key="10">
    <source>
        <dbReference type="WBParaSite" id="ASIM_0001498601-mRNA-1"/>
    </source>
</evidence>
<proteinExistence type="inferred from homology"/>
<evidence type="ECO:0000256" key="2">
    <source>
        <dbReference type="ARBA" id="ARBA00006670"/>
    </source>
</evidence>
<dbReference type="GO" id="GO:0010008">
    <property type="term" value="C:endosome membrane"/>
    <property type="evidence" value="ECO:0007669"/>
    <property type="project" value="TreeGrafter"/>
</dbReference>
<evidence type="ECO:0000256" key="5">
    <source>
        <dbReference type="ARBA" id="ARBA00023136"/>
    </source>
</evidence>
<evidence type="ECO:0000256" key="6">
    <source>
        <dbReference type="SAM" id="MobiDB-lite"/>
    </source>
</evidence>
<keyword evidence="5 7" id="KW-0472">Membrane</keyword>
<dbReference type="NCBIfam" id="TIGR01197">
    <property type="entry name" value="nramp"/>
    <property type="match status" value="1"/>
</dbReference>
<keyword evidence="9" id="KW-1185">Reference proteome</keyword>
<keyword evidence="4 7" id="KW-1133">Transmembrane helix</keyword>
<keyword evidence="3 7" id="KW-0812">Transmembrane</keyword>
<dbReference type="GO" id="GO:0015086">
    <property type="term" value="F:cadmium ion transmembrane transporter activity"/>
    <property type="evidence" value="ECO:0007669"/>
    <property type="project" value="TreeGrafter"/>
</dbReference>
<reference evidence="10" key="1">
    <citation type="submission" date="2017-02" db="UniProtKB">
        <authorList>
            <consortium name="WormBaseParasite"/>
        </authorList>
    </citation>
    <scope>IDENTIFICATION</scope>
</reference>
<dbReference type="AlphaFoldDB" id="A0A0M3K260"/>
<dbReference type="GO" id="GO:0005381">
    <property type="term" value="F:iron ion transmembrane transporter activity"/>
    <property type="evidence" value="ECO:0007669"/>
    <property type="project" value="TreeGrafter"/>
</dbReference>
<feature type="transmembrane region" description="Helical" evidence="7">
    <location>
        <begin position="235"/>
        <end position="257"/>
    </location>
</feature>
<evidence type="ECO:0000256" key="4">
    <source>
        <dbReference type="ARBA" id="ARBA00022989"/>
    </source>
</evidence>
<dbReference type="HAMAP" id="MF_00221">
    <property type="entry name" value="NRAMP"/>
    <property type="match status" value="1"/>
</dbReference>
<dbReference type="Proteomes" id="UP000267096">
    <property type="component" value="Unassembled WGS sequence"/>
</dbReference>
<feature type="transmembrane region" description="Helical" evidence="7">
    <location>
        <begin position="343"/>
        <end position="369"/>
    </location>
</feature>
<protein>
    <submittedName>
        <fullName evidence="10">Protein Malvolio (inferred by orthology to a D. melanogaster protein)</fullName>
    </submittedName>
</protein>
<dbReference type="NCBIfam" id="NF037982">
    <property type="entry name" value="Nramp_1"/>
    <property type="match status" value="1"/>
</dbReference>
<feature type="transmembrane region" description="Helical" evidence="7">
    <location>
        <begin position="435"/>
        <end position="454"/>
    </location>
</feature>
<feature type="transmembrane region" description="Helical" evidence="7">
    <location>
        <begin position="400"/>
        <end position="423"/>
    </location>
</feature>
<evidence type="ECO:0000313" key="8">
    <source>
        <dbReference type="EMBL" id="VDK52284.1"/>
    </source>
</evidence>
<evidence type="ECO:0000256" key="1">
    <source>
        <dbReference type="ARBA" id="ARBA00004141"/>
    </source>
</evidence>
<gene>
    <name evidence="8" type="ORF">ASIM_LOCUS14396</name>
</gene>
<evidence type="ECO:0000256" key="3">
    <source>
        <dbReference type="ARBA" id="ARBA00022692"/>
    </source>
</evidence>
<dbReference type="EMBL" id="UYRR01031737">
    <property type="protein sequence ID" value="VDK52284.1"/>
    <property type="molecule type" value="Genomic_DNA"/>
</dbReference>
<evidence type="ECO:0000256" key="7">
    <source>
        <dbReference type="SAM" id="Phobius"/>
    </source>
</evidence>
<sequence length="531" mass="59372">MSAVITPQRTPKPPKVFSKGEKNEATKKEVDHMCHRVKIPDIEDKWFSFRILWAFTGPGFLMSIAYLDPGNIESDLRSGAVAKYKLIWVLLLAHVLGLLLQRLSARLGIVSGMHLAEVAHEYYPRVPRLILWILVEVAIVGADMQEVIGTSIAIYLISNTVIPLWAGVLITICDTFTFMFFDRYGVRKFEFFFCFLISVMAVTFGYEFFTTQPNLGEVAKGTFIPWCSNCGSDEFQMAIGVVGAVIMPHNLYLHSALVRVSESIVLRANFDVQIANKYFFIESAIALLCSFIINLFVVSVFGKGFHGKTNGDIYDTCQQPGNDMPSHYRSVFLNDTEPAESDIYHSGILLGCTYGIGALYVWAVGILAAGQSSTMTGTYAGQFVMEGFIQIRMIRWKRILLTRSIAILPTLIVTIFSRGVGYITSMNDILNCVQMIQLPFALLPVLTFTSNKQIMGEFACSRLQKVFSVCISAVVIAINMYFLYEQISATVGTEWYVLTPLGIFVAIYAAFVAYFVSVLFICFIHPINLLD</sequence>
<dbReference type="PRINTS" id="PR00447">
    <property type="entry name" value="NATRESASSCMP"/>
</dbReference>
<feature type="transmembrane region" description="Helical" evidence="7">
    <location>
        <begin position="189"/>
        <end position="209"/>
    </location>
</feature>
<feature type="transmembrane region" description="Helical" evidence="7">
    <location>
        <begin position="278"/>
        <end position="301"/>
    </location>
</feature>
<feature type="transmembrane region" description="Helical" evidence="7">
    <location>
        <begin position="87"/>
        <end position="109"/>
    </location>
</feature>
<dbReference type="PANTHER" id="PTHR11706:SF32">
    <property type="entry name" value="NRAMP-LIKE TRANSPORTER SMF-3"/>
    <property type="match status" value="1"/>
</dbReference>
<dbReference type="Pfam" id="PF01566">
    <property type="entry name" value="Nramp"/>
    <property type="match status" value="1"/>
</dbReference>
<feature type="region of interest" description="Disordered" evidence="6">
    <location>
        <begin position="1"/>
        <end position="24"/>
    </location>
</feature>
<accession>A0A0M3K260</accession>
<dbReference type="GO" id="GO:0005886">
    <property type="term" value="C:plasma membrane"/>
    <property type="evidence" value="ECO:0007669"/>
    <property type="project" value="TreeGrafter"/>
</dbReference>
<feature type="transmembrane region" description="Helical" evidence="7">
    <location>
        <begin position="466"/>
        <end position="484"/>
    </location>
</feature>
<dbReference type="WBParaSite" id="ASIM_0001498601-mRNA-1">
    <property type="protein sequence ID" value="ASIM_0001498601-mRNA-1"/>
    <property type="gene ID" value="ASIM_0001498601"/>
</dbReference>
<evidence type="ECO:0000313" key="9">
    <source>
        <dbReference type="Proteomes" id="UP000267096"/>
    </source>
</evidence>
<comment type="similarity">
    <text evidence="2">Belongs to the NRAMP family.</text>
</comment>
<dbReference type="OrthoDB" id="409173at2759"/>
<feature type="transmembrane region" description="Helical" evidence="7">
    <location>
        <begin position="496"/>
        <end position="524"/>
    </location>
</feature>
<organism evidence="10">
    <name type="scientific">Anisakis simplex</name>
    <name type="common">Herring worm</name>
    <dbReference type="NCBI Taxonomy" id="6269"/>
    <lineage>
        <taxon>Eukaryota</taxon>
        <taxon>Metazoa</taxon>
        <taxon>Ecdysozoa</taxon>
        <taxon>Nematoda</taxon>
        <taxon>Chromadorea</taxon>
        <taxon>Rhabditida</taxon>
        <taxon>Spirurina</taxon>
        <taxon>Ascaridomorpha</taxon>
        <taxon>Ascaridoidea</taxon>
        <taxon>Anisakidae</taxon>
        <taxon>Anisakis</taxon>
        <taxon>Anisakis simplex complex</taxon>
    </lineage>
</organism>
<reference evidence="8 9" key="2">
    <citation type="submission" date="2018-11" db="EMBL/GenBank/DDBJ databases">
        <authorList>
            <consortium name="Pathogen Informatics"/>
        </authorList>
    </citation>
    <scope>NUCLEOTIDE SEQUENCE [LARGE SCALE GENOMIC DNA]</scope>
</reference>
<dbReference type="GO" id="GO:0005384">
    <property type="term" value="F:manganese ion transmembrane transporter activity"/>
    <property type="evidence" value="ECO:0007669"/>
    <property type="project" value="TreeGrafter"/>
</dbReference>
<dbReference type="PANTHER" id="PTHR11706">
    <property type="entry name" value="SOLUTE CARRIER PROTEIN FAMILY 11 MEMBER"/>
    <property type="match status" value="1"/>
</dbReference>
<comment type="subcellular location">
    <subcellularLocation>
        <location evidence="1">Membrane</location>
        <topology evidence="1">Multi-pass membrane protein</topology>
    </subcellularLocation>
</comment>
<dbReference type="InterPro" id="IPR001046">
    <property type="entry name" value="NRAMP_fam"/>
</dbReference>
<name>A0A0M3K260_ANISI</name>